<name>A0A1C3KUI6_PLAOA</name>
<comment type="similarity">
    <text evidence="2">Belongs to the SYG1 (TC 2.A.94) family.</text>
</comment>
<dbReference type="GO" id="GO:0005794">
    <property type="term" value="C:Golgi apparatus"/>
    <property type="evidence" value="ECO:0007669"/>
    <property type="project" value="TreeGrafter"/>
</dbReference>
<evidence type="ECO:0000256" key="3">
    <source>
        <dbReference type="ARBA" id="ARBA00022692"/>
    </source>
</evidence>
<comment type="subcellular location">
    <subcellularLocation>
        <location evidence="1">Membrane</location>
        <topology evidence="1">Multi-pass membrane protein</topology>
    </subcellularLocation>
</comment>
<dbReference type="GO" id="GO:0016036">
    <property type="term" value="P:cellular response to phosphate starvation"/>
    <property type="evidence" value="ECO:0007669"/>
    <property type="project" value="TreeGrafter"/>
</dbReference>
<keyword evidence="4 6" id="KW-1133">Transmembrane helix</keyword>
<evidence type="ECO:0000259" key="8">
    <source>
        <dbReference type="PROSITE" id="PS51382"/>
    </source>
</evidence>
<evidence type="ECO:0000256" key="4">
    <source>
        <dbReference type="ARBA" id="ARBA00022989"/>
    </source>
</evidence>
<dbReference type="PROSITE" id="PS51382">
    <property type="entry name" value="SPX"/>
    <property type="match status" value="1"/>
</dbReference>
<dbReference type="OrthoDB" id="9970435at2759"/>
<dbReference type="Proteomes" id="UP000243200">
    <property type="component" value="Chromosome 11"/>
</dbReference>
<feature type="domain" description="SPX" evidence="8">
    <location>
        <begin position="1"/>
        <end position="179"/>
    </location>
</feature>
<feature type="transmembrane region" description="Helical" evidence="6">
    <location>
        <begin position="238"/>
        <end position="259"/>
    </location>
</feature>
<feature type="transmembrane region" description="Helical" evidence="6">
    <location>
        <begin position="523"/>
        <end position="547"/>
    </location>
</feature>
<feature type="transmembrane region" description="Helical" evidence="6">
    <location>
        <begin position="567"/>
        <end position="591"/>
    </location>
</feature>
<feature type="transmembrane region" description="Helical" evidence="6">
    <location>
        <begin position="279"/>
        <end position="299"/>
    </location>
</feature>
<dbReference type="InterPro" id="IPR004342">
    <property type="entry name" value="EXS_C"/>
</dbReference>
<accession>A0A1C3KUI6</accession>
<dbReference type="VEuPathDB" id="PlasmoDB:POWCR01_110043500"/>
<evidence type="ECO:0000313" key="9">
    <source>
        <dbReference type="EMBL" id="SBT77843.1"/>
    </source>
</evidence>
<dbReference type="Pfam" id="PF03124">
    <property type="entry name" value="EXS"/>
    <property type="match status" value="1"/>
</dbReference>
<proteinExistence type="inferred from homology"/>
<reference evidence="9 10" key="1">
    <citation type="submission" date="2016-06" db="EMBL/GenBank/DDBJ databases">
        <authorList>
            <consortium name="Pathogen Informatics"/>
        </authorList>
    </citation>
    <scope>NUCLEOTIDE SEQUENCE [LARGE SCALE GENOMIC DNA]</scope>
    <source>
        <strain evidence="9">PowCR01</strain>
    </source>
</reference>
<dbReference type="InterPro" id="IPR004331">
    <property type="entry name" value="SPX_dom"/>
</dbReference>
<feature type="transmembrane region" description="Helical" evidence="6">
    <location>
        <begin position="381"/>
        <end position="400"/>
    </location>
</feature>
<dbReference type="PROSITE" id="PS51380">
    <property type="entry name" value="EXS"/>
    <property type="match status" value="1"/>
</dbReference>
<gene>
    <name evidence="9" type="primary">PowCR01_110043500</name>
    <name evidence="9" type="ORF">POWCR01_110043500</name>
</gene>
<dbReference type="GO" id="GO:0005886">
    <property type="term" value="C:plasma membrane"/>
    <property type="evidence" value="ECO:0007669"/>
    <property type="project" value="TreeGrafter"/>
</dbReference>
<evidence type="ECO:0000256" key="2">
    <source>
        <dbReference type="ARBA" id="ARBA00009665"/>
    </source>
</evidence>
<organism evidence="9 10">
    <name type="scientific">Plasmodium ovale</name>
    <name type="common">malaria parasite P. ovale</name>
    <dbReference type="NCBI Taxonomy" id="36330"/>
    <lineage>
        <taxon>Eukaryota</taxon>
        <taxon>Sar</taxon>
        <taxon>Alveolata</taxon>
        <taxon>Apicomplexa</taxon>
        <taxon>Aconoidasida</taxon>
        <taxon>Haemosporida</taxon>
        <taxon>Plasmodiidae</taxon>
        <taxon>Plasmodium</taxon>
        <taxon>Plasmodium (Plasmodium)</taxon>
    </lineage>
</organism>
<evidence type="ECO:0000313" key="10">
    <source>
        <dbReference type="Proteomes" id="UP000243200"/>
    </source>
</evidence>
<protein>
    <submittedName>
        <fullName evidence="9">G-protein associated signal transduction protein, putative</fullName>
    </submittedName>
</protein>
<feature type="transmembrane region" description="Helical" evidence="6">
    <location>
        <begin position="494"/>
        <end position="511"/>
    </location>
</feature>
<evidence type="ECO:0000259" key="7">
    <source>
        <dbReference type="PROSITE" id="PS51380"/>
    </source>
</evidence>
<dbReference type="PANTHER" id="PTHR10783:SF103">
    <property type="entry name" value="SOLUTE CARRIER FAMILY 53 MEMBER 1"/>
    <property type="match status" value="1"/>
</dbReference>
<dbReference type="EMBL" id="LT594515">
    <property type="protein sequence ID" value="SBT77843.1"/>
    <property type="molecule type" value="Genomic_DNA"/>
</dbReference>
<dbReference type="GO" id="GO:0000822">
    <property type="term" value="F:inositol hexakisphosphate binding"/>
    <property type="evidence" value="ECO:0007669"/>
    <property type="project" value="TreeGrafter"/>
</dbReference>
<evidence type="ECO:0000256" key="1">
    <source>
        <dbReference type="ARBA" id="ARBA00004141"/>
    </source>
</evidence>
<feature type="transmembrane region" description="Helical" evidence="6">
    <location>
        <begin position="452"/>
        <end position="473"/>
    </location>
</feature>
<feature type="transmembrane region" description="Helical" evidence="6">
    <location>
        <begin position="352"/>
        <end position="374"/>
    </location>
</feature>
<evidence type="ECO:0000256" key="6">
    <source>
        <dbReference type="SAM" id="Phobius"/>
    </source>
</evidence>
<keyword evidence="3 6" id="KW-0812">Transmembrane</keyword>
<feature type="transmembrane region" description="Helical" evidence="6">
    <location>
        <begin position="320"/>
        <end position="340"/>
    </location>
</feature>
<feature type="transmembrane region" description="Helical" evidence="6">
    <location>
        <begin position="597"/>
        <end position="613"/>
    </location>
</feature>
<sequence length="648" mass="77321">MKFAEKLKHLKVKSWENKYIDYKFLKKIIKRKCNTEISNLYERIDKNDSEIRDVCNLVSPDDVYTNIKEKKKKNDVECDDIDYTYLFFYVLEKYINMVKEHYEQEFNYLNEKINEITLFLESDKINLKDMELLKTKCLHIYNLFDILNNYLNINVLSVYKILKKKNKKEKLSTSLDLYQKYCNNLHQISREEHFNEKIKSTYLSIQKKRGDNCEKLDFINFKIYIKNKIENIGKYRGILYILCGILLTLIINTIILLYININNININTIISVLPIYRLLYILNFFFLFIFGSFLFMQLYGVNFTYILDLNKIIVDEYYSLINYVIFLLFLTTLSLLIFLLDVLFKLNIFSNIILHVVILCILLFCTTIFPFNFYKYKEKNFVFSSLLRVLLSGVFLVNNVNLLDNIIGDILTSLAKTFSDVQYFVCFLMSGMNTNIPAKCPSKIDMLNVEKITLSIVMETYVNPIFLGLPFYLRLCQCLIRYNNEGEKIHIYNMLKYMSGIAIVVCTSFNWADFGFDIYTSKIILICAYVIGSTYMYIWDLYCDWGLLKEYNYLLRKNNNLMYPPHYYYFAGFLNLIFRLTWAVTIMPVNLFQNKEINAFLISFILMFIEVLRRSIWICFRLENEHVTNASRYRAILWVPKMTKSKKF</sequence>
<dbReference type="VEuPathDB" id="PlasmoDB:PocGH01_11049300"/>
<keyword evidence="5 6" id="KW-0472">Membrane</keyword>
<feature type="domain" description="EXS" evidence="7">
    <location>
        <begin position="454"/>
        <end position="648"/>
    </location>
</feature>
<dbReference type="AlphaFoldDB" id="A0A1C3KUI6"/>
<dbReference type="PANTHER" id="PTHR10783">
    <property type="entry name" value="XENOTROPIC AND POLYTROPIC RETROVIRUS RECEPTOR 1-RELATED"/>
    <property type="match status" value="1"/>
</dbReference>
<dbReference type="GO" id="GO:0006817">
    <property type="term" value="P:phosphate ion transport"/>
    <property type="evidence" value="ECO:0007669"/>
    <property type="project" value="TreeGrafter"/>
</dbReference>
<evidence type="ECO:0000256" key="5">
    <source>
        <dbReference type="ARBA" id="ARBA00023136"/>
    </source>
</evidence>